<dbReference type="Proteomes" id="UP000324101">
    <property type="component" value="Chromosome"/>
</dbReference>
<feature type="transmembrane region" description="Helical" evidence="8">
    <location>
        <begin position="121"/>
        <end position="139"/>
    </location>
</feature>
<dbReference type="GO" id="GO:0005886">
    <property type="term" value="C:plasma membrane"/>
    <property type="evidence" value="ECO:0007669"/>
    <property type="project" value="UniProtKB-SubCell"/>
</dbReference>
<dbReference type="Gene3D" id="1.20.144.10">
    <property type="entry name" value="Phosphatidic acid phosphatase type 2/haloperoxidase"/>
    <property type="match status" value="2"/>
</dbReference>
<feature type="transmembrane region" description="Helical" evidence="8">
    <location>
        <begin position="218"/>
        <end position="237"/>
    </location>
</feature>
<name>A0A5P2DD64_STRVZ</name>
<keyword evidence="3 8" id="KW-0812">Transmembrane</keyword>
<reference evidence="10 11" key="1">
    <citation type="submission" date="2018-05" db="EMBL/GenBank/DDBJ databases">
        <title>Streptomyces venezuelae.</title>
        <authorList>
            <person name="Kim W."/>
            <person name="Lee N."/>
            <person name="Cho B.-K."/>
        </authorList>
    </citation>
    <scope>NUCLEOTIDE SEQUENCE [LARGE SCALE GENOMIC DNA]</scope>
    <source>
        <strain evidence="10 11">ATCC 21018</strain>
    </source>
</reference>
<evidence type="ECO:0000256" key="6">
    <source>
        <dbReference type="ARBA" id="ARBA00023136"/>
    </source>
</evidence>
<evidence type="ECO:0000256" key="3">
    <source>
        <dbReference type="ARBA" id="ARBA00022692"/>
    </source>
</evidence>
<sequence>MSANPLPTTAGTPYDRPREPQRSGGTGRRAETGAPPGRGVLVTGILLLGAAVASALVVRADAAHPPFQGLDDRWLTWMGGPHEGLYRAAATALNLFGGPVGVVVPLSLLILLLVRGRRLSAGFLLAAHLGGNMLVVQGLKHLVDRPRPADPLVRVDHGSFPSGHAATAALLVVVLGALLVPAARRRAWWIGGTAFTLAMMWSRTWLHAHWLSDTVAGAAAGAGAGLLVWWLFGPALARERVRAHDRRGAAAGAGTT</sequence>
<dbReference type="GO" id="GO:0016787">
    <property type="term" value="F:hydrolase activity"/>
    <property type="evidence" value="ECO:0007669"/>
    <property type="project" value="UniProtKB-KW"/>
</dbReference>
<feature type="compositionally biased region" description="Polar residues" evidence="7">
    <location>
        <begin position="1"/>
        <end position="11"/>
    </location>
</feature>
<feature type="transmembrane region" description="Helical" evidence="8">
    <location>
        <begin position="95"/>
        <end position="114"/>
    </location>
</feature>
<gene>
    <name evidence="10" type="ORF">DEJ51_01555</name>
</gene>
<feature type="transmembrane region" description="Helical" evidence="8">
    <location>
        <begin position="39"/>
        <end position="58"/>
    </location>
</feature>
<dbReference type="RefSeq" id="WP_150255583.1">
    <property type="nucleotide sequence ID" value="NZ_CP029189.1"/>
</dbReference>
<feature type="transmembrane region" description="Helical" evidence="8">
    <location>
        <begin position="159"/>
        <end position="180"/>
    </location>
</feature>
<keyword evidence="2" id="KW-1003">Cell membrane</keyword>
<dbReference type="InterPro" id="IPR036938">
    <property type="entry name" value="PAP2/HPO_sf"/>
</dbReference>
<dbReference type="OrthoDB" id="5289372at2"/>
<keyword evidence="5 8" id="KW-1133">Transmembrane helix</keyword>
<dbReference type="EMBL" id="CP029189">
    <property type="protein sequence ID" value="QES53105.1"/>
    <property type="molecule type" value="Genomic_DNA"/>
</dbReference>
<evidence type="ECO:0000259" key="9">
    <source>
        <dbReference type="SMART" id="SM00014"/>
    </source>
</evidence>
<evidence type="ECO:0000256" key="1">
    <source>
        <dbReference type="ARBA" id="ARBA00004651"/>
    </source>
</evidence>
<dbReference type="SUPFAM" id="SSF48317">
    <property type="entry name" value="Acid phosphatase/Vanadium-dependent haloperoxidase"/>
    <property type="match status" value="1"/>
</dbReference>
<keyword evidence="6 8" id="KW-0472">Membrane</keyword>
<evidence type="ECO:0000256" key="4">
    <source>
        <dbReference type="ARBA" id="ARBA00022801"/>
    </source>
</evidence>
<dbReference type="SMART" id="SM00014">
    <property type="entry name" value="acidPPc"/>
    <property type="match status" value="1"/>
</dbReference>
<accession>A0A5P2DD64</accession>
<organism evidence="10 11">
    <name type="scientific">Streptomyces venezuelae</name>
    <dbReference type="NCBI Taxonomy" id="54571"/>
    <lineage>
        <taxon>Bacteria</taxon>
        <taxon>Bacillati</taxon>
        <taxon>Actinomycetota</taxon>
        <taxon>Actinomycetes</taxon>
        <taxon>Kitasatosporales</taxon>
        <taxon>Streptomycetaceae</taxon>
        <taxon>Streptomyces</taxon>
    </lineage>
</organism>
<feature type="transmembrane region" description="Helical" evidence="8">
    <location>
        <begin position="187"/>
        <end position="206"/>
    </location>
</feature>
<dbReference type="AlphaFoldDB" id="A0A5P2DD64"/>
<evidence type="ECO:0000313" key="10">
    <source>
        <dbReference type="EMBL" id="QES53105.1"/>
    </source>
</evidence>
<proteinExistence type="predicted"/>
<dbReference type="PANTHER" id="PTHR14969">
    <property type="entry name" value="SPHINGOSINE-1-PHOSPHATE PHOSPHOHYDROLASE"/>
    <property type="match status" value="1"/>
</dbReference>
<evidence type="ECO:0000256" key="8">
    <source>
        <dbReference type="SAM" id="Phobius"/>
    </source>
</evidence>
<evidence type="ECO:0000313" key="11">
    <source>
        <dbReference type="Proteomes" id="UP000324101"/>
    </source>
</evidence>
<feature type="domain" description="Phosphatidic acid phosphatase type 2/haloperoxidase" evidence="9">
    <location>
        <begin position="121"/>
        <end position="229"/>
    </location>
</feature>
<feature type="region of interest" description="Disordered" evidence="7">
    <location>
        <begin position="1"/>
        <end position="36"/>
    </location>
</feature>
<dbReference type="InterPro" id="IPR000326">
    <property type="entry name" value="PAP2/HPO"/>
</dbReference>
<evidence type="ECO:0000256" key="2">
    <source>
        <dbReference type="ARBA" id="ARBA00022475"/>
    </source>
</evidence>
<evidence type="ECO:0000256" key="5">
    <source>
        <dbReference type="ARBA" id="ARBA00022989"/>
    </source>
</evidence>
<evidence type="ECO:0000256" key="7">
    <source>
        <dbReference type="SAM" id="MobiDB-lite"/>
    </source>
</evidence>
<protein>
    <recommendedName>
        <fullName evidence="9">Phosphatidic acid phosphatase type 2/haloperoxidase domain-containing protein</fullName>
    </recommendedName>
</protein>
<comment type="subcellular location">
    <subcellularLocation>
        <location evidence="1">Cell membrane</location>
        <topology evidence="1">Multi-pass membrane protein</topology>
    </subcellularLocation>
</comment>
<dbReference type="Pfam" id="PF01569">
    <property type="entry name" value="PAP2"/>
    <property type="match status" value="1"/>
</dbReference>
<keyword evidence="4" id="KW-0378">Hydrolase</keyword>
<dbReference type="PANTHER" id="PTHR14969:SF62">
    <property type="entry name" value="DECAPRENYLPHOSPHORYL-5-PHOSPHORIBOSE PHOSPHATASE RV3807C-RELATED"/>
    <property type="match status" value="1"/>
</dbReference>